<dbReference type="GO" id="GO:0005886">
    <property type="term" value="C:plasma membrane"/>
    <property type="evidence" value="ECO:0007669"/>
    <property type="project" value="TreeGrafter"/>
</dbReference>
<dbReference type="PROSITE" id="PS50026">
    <property type="entry name" value="EGF_3"/>
    <property type="match status" value="2"/>
</dbReference>
<evidence type="ECO:0000256" key="1">
    <source>
        <dbReference type="ARBA" id="ARBA00022536"/>
    </source>
</evidence>
<dbReference type="SMART" id="SM00181">
    <property type="entry name" value="EGF"/>
    <property type="match status" value="3"/>
</dbReference>
<evidence type="ECO:0000256" key="3">
    <source>
        <dbReference type="ARBA" id="ARBA00022737"/>
    </source>
</evidence>
<keyword evidence="9" id="KW-1185">Reference proteome</keyword>
<evidence type="ECO:0000256" key="2">
    <source>
        <dbReference type="ARBA" id="ARBA00022729"/>
    </source>
</evidence>
<dbReference type="PANTHER" id="PTHR24049:SF22">
    <property type="entry name" value="DROSOPHILA CRUMBS HOMOLOG"/>
    <property type="match status" value="1"/>
</dbReference>
<dbReference type="GO" id="GO:0032991">
    <property type="term" value="C:protein-containing complex"/>
    <property type="evidence" value="ECO:0007669"/>
    <property type="project" value="TreeGrafter"/>
</dbReference>
<feature type="domain" description="EGF-like" evidence="7">
    <location>
        <begin position="120"/>
        <end position="162"/>
    </location>
</feature>
<keyword evidence="3" id="KW-0677">Repeat</keyword>
<keyword evidence="2 6" id="KW-0732">Signal</keyword>
<proteinExistence type="predicted"/>
<dbReference type="PROSITE" id="PS00022">
    <property type="entry name" value="EGF_1"/>
    <property type="match status" value="3"/>
</dbReference>
<dbReference type="Proteomes" id="UP000242188">
    <property type="component" value="Unassembled WGS sequence"/>
</dbReference>
<evidence type="ECO:0000313" key="9">
    <source>
        <dbReference type="Proteomes" id="UP000242188"/>
    </source>
</evidence>
<comment type="caution">
    <text evidence="5">Lacks conserved residue(s) required for the propagation of feature annotation.</text>
</comment>
<dbReference type="Gene3D" id="2.10.25.10">
    <property type="entry name" value="Laminin"/>
    <property type="match status" value="1"/>
</dbReference>
<keyword evidence="1 5" id="KW-0245">EGF-like domain</keyword>
<dbReference type="EMBL" id="NEDP02005572">
    <property type="protein sequence ID" value="OWF38169.1"/>
    <property type="molecule type" value="Genomic_DNA"/>
</dbReference>
<evidence type="ECO:0000313" key="8">
    <source>
        <dbReference type="EMBL" id="OWF38169.1"/>
    </source>
</evidence>
<feature type="disulfide bond" evidence="5">
    <location>
        <begin position="39"/>
        <end position="49"/>
    </location>
</feature>
<dbReference type="GO" id="GO:0045197">
    <property type="term" value="P:establishment or maintenance of epithelial cell apical/basal polarity"/>
    <property type="evidence" value="ECO:0007669"/>
    <property type="project" value="TreeGrafter"/>
</dbReference>
<evidence type="ECO:0000256" key="6">
    <source>
        <dbReference type="SAM" id="SignalP"/>
    </source>
</evidence>
<dbReference type="PROSITE" id="PS01186">
    <property type="entry name" value="EGF_2"/>
    <property type="match status" value="1"/>
</dbReference>
<evidence type="ECO:0000259" key="7">
    <source>
        <dbReference type="PROSITE" id="PS50026"/>
    </source>
</evidence>
<dbReference type="AlphaFoldDB" id="A0A210PNT6"/>
<feature type="chain" id="PRO_5012103322" evidence="6">
    <location>
        <begin position="21"/>
        <end position="217"/>
    </location>
</feature>
<feature type="disulfide bond" evidence="5">
    <location>
        <begin position="152"/>
        <end position="161"/>
    </location>
</feature>
<dbReference type="InterPro" id="IPR051022">
    <property type="entry name" value="Notch_Cell-Fate_Det"/>
</dbReference>
<evidence type="ECO:0000256" key="5">
    <source>
        <dbReference type="PROSITE-ProRule" id="PRU00076"/>
    </source>
</evidence>
<gene>
    <name evidence="8" type="ORF">KP79_PYT08805</name>
</gene>
<keyword evidence="4 5" id="KW-1015">Disulfide bond</keyword>
<reference evidence="8 9" key="1">
    <citation type="journal article" date="2017" name="Nat. Ecol. Evol.">
        <title>Scallop genome provides insights into evolution of bilaterian karyotype and development.</title>
        <authorList>
            <person name="Wang S."/>
            <person name="Zhang J."/>
            <person name="Jiao W."/>
            <person name="Li J."/>
            <person name="Xun X."/>
            <person name="Sun Y."/>
            <person name="Guo X."/>
            <person name="Huan P."/>
            <person name="Dong B."/>
            <person name="Zhang L."/>
            <person name="Hu X."/>
            <person name="Sun X."/>
            <person name="Wang J."/>
            <person name="Zhao C."/>
            <person name="Wang Y."/>
            <person name="Wang D."/>
            <person name="Huang X."/>
            <person name="Wang R."/>
            <person name="Lv J."/>
            <person name="Li Y."/>
            <person name="Zhang Z."/>
            <person name="Liu B."/>
            <person name="Lu W."/>
            <person name="Hui Y."/>
            <person name="Liang J."/>
            <person name="Zhou Z."/>
            <person name="Hou R."/>
            <person name="Li X."/>
            <person name="Liu Y."/>
            <person name="Li H."/>
            <person name="Ning X."/>
            <person name="Lin Y."/>
            <person name="Zhao L."/>
            <person name="Xing Q."/>
            <person name="Dou J."/>
            <person name="Li Y."/>
            <person name="Mao J."/>
            <person name="Guo H."/>
            <person name="Dou H."/>
            <person name="Li T."/>
            <person name="Mu C."/>
            <person name="Jiang W."/>
            <person name="Fu Q."/>
            <person name="Fu X."/>
            <person name="Miao Y."/>
            <person name="Liu J."/>
            <person name="Yu Q."/>
            <person name="Li R."/>
            <person name="Liao H."/>
            <person name="Li X."/>
            <person name="Kong Y."/>
            <person name="Jiang Z."/>
            <person name="Chourrout D."/>
            <person name="Li R."/>
            <person name="Bao Z."/>
        </authorList>
    </citation>
    <scope>NUCLEOTIDE SEQUENCE [LARGE SCALE GENOMIC DNA]</scope>
    <source>
        <strain evidence="8 9">PY_sf001</strain>
    </source>
</reference>
<dbReference type="OrthoDB" id="6249379at2759"/>
<dbReference type="PANTHER" id="PTHR24049">
    <property type="entry name" value="CRUMBS FAMILY MEMBER"/>
    <property type="match status" value="1"/>
</dbReference>
<name>A0A210PNT6_MIZYE</name>
<feature type="signal peptide" evidence="6">
    <location>
        <begin position="1"/>
        <end position="20"/>
    </location>
</feature>
<protein>
    <submittedName>
        <fullName evidence="8">Adhesive plaque matrix protein 2</fullName>
    </submittedName>
</protein>
<dbReference type="GO" id="GO:0007157">
    <property type="term" value="P:heterophilic cell-cell adhesion via plasma membrane cell adhesion molecules"/>
    <property type="evidence" value="ECO:0007669"/>
    <property type="project" value="TreeGrafter"/>
</dbReference>
<organism evidence="8 9">
    <name type="scientific">Mizuhopecten yessoensis</name>
    <name type="common">Japanese scallop</name>
    <name type="synonym">Patinopecten yessoensis</name>
    <dbReference type="NCBI Taxonomy" id="6573"/>
    <lineage>
        <taxon>Eukaryota</taxon>
        <taxon>Metazoa</taxon>
        <taxon>Spiralia</taxon>
        <taxon>Lophotrochozoa</taxon>
        <taxon>Mollusca</taxon>
        <taxon>Bivalvia</taxon>
        <taxon>Autobranchia</taxon>
        <taxon>Pteriomorphia</taxon>
        <taxon>Pectinida</taxon>
        <taxon>Pectinoidea</taxon>
        <taxon>Pectinidae</taxon>
        <taxon>Mizuhopecten</taxon>
    </lineage>
</organism>
<accession>A0A210PNT6</accession>
<dbReference type="SUPFAM" id="SSF57196">
    <property type="entry name" value="EGF/Laminin"/>
    <property type="match status" value="3"/>
</dbReference>
<feature type="disulfide bond" evidence="5">
    <location>
        <begin position="60"/>
        <end position="69"/>
    </location>
</feature>
<dbReference type="InterPro" id="IPR000742">
    <property type="entry name" value="EGF"/>
</dbReference>
<feature type="domain" description="EGF-like" evidence="7">
    <location>
        <begin position="35"/>
        <end position="70"/>
    </location>
</feature>
<comment type="caution">
    <text evidence="8">The sequence shown here is derived from an EMBL/GenBank/DDBJ whole genome shotgun (WGS) entry which is preliminary data.</text>
</comment>
<sequence>MDMMNSLLILGICLLVSVQSHEGRVSELLQRIRRQTTICAALTCEHGHCEERSSSVICVCDQNYTGANCNIKCEKNCGTNLQIKPNEVRDGKGAGFITVARNVRMGTLDVLPNPFKTYGSYTSCGFGFRCYNDAECDHSISREGRLRFSCICKAGFIGDFCEVRCDKKCKNGGSCLVERKLGKMLCGCPWPFSGPDCGTVRYPFWHEMTSRKMVTGA</sequence>
<evidence type="ECO:0000256" key="4">
    <source>
        <dbReference type="ARBA" id="ARBA00023157"/>
    </source>
</evidence>